<evidence type="ECO:0000313" key="2">
    <source>
        <dbReference type="EMBL" id="PIL37964.1"/>
    </source>
</evidence>
<dbReference type="OrthoDB" id="4998316at2"/>
<accession>A0A2G8SW22</accession>
<gene>
    <name evidence="2" type="ORF">CR103_20625</name>
</gene>
<proteinExistence type="predicted"/>
<dbReference type="Proteomes" id="UP000228593">
    <property type="component" value="Unassembled WGS sequence"/>
</dbReference>
<dbReference type="Pfam" id="PF11067">
    <property type="entry name" value="DUF2868"/>
    <property type="match status" value="1"/>
</dbReference>
<keyword evidence="1" id="KW-0472">Membrane</keyword>
<feature type="transmembrane region" description="Helical" evidence="1">
    <location>
        <begin position="120"/>
        <end position="140"/>
    </location>
</feature>
<evidence type="ECO:0000313" key="3">
    <source>
        <dbReference type="Proteomes" id="UP000228593"/>
    </source>
</evidence>
<dbReference type="EMBL" id="PDOB01000054">
    <property type="protein sequence ID" value="PIL37964.1"/>
    <property type="molecule type" value="Genomic_DNA"/>
</dbReference>
<keyword evidence="3" id="KW-1185">Reference proteome</keyword>
<dbReference type="InterPro" id="IPR021296">
    <property type="entry name" value="DUF2868"/>
</dbReference>
<evidence type="ECO:0008006" key="4">
    <source>
        <dbReference type="Google" id="ProtNLM"/>
    </source>
</evidence>
<feature type="transmembrane region" description="Helical" evidence="1">
    <location>
        <begin position="196"/>
        <end position="217"/>
    </location>
</feature>
<protein>
    <recommendedName>
        <fullName evidence="4">DUF2868 domain-containing protein</fullName>
    </recommendedName>
</protein>
<organism evidence="2 3">
    <name type="scientific">Massilia psychrophila</name>
    <dbReference type="NCBI Taxonomy" id="1603353"/>
    <lineage>
        <taxon>Bacteria</taxon>
        <taxon>Pseudomonadati</taxon>
        <taxon>Pseudomonadota</taxon>
        <taxon>Betaproteobacteria</taxon>
        <taxon>Burkholderiales</taxon>
        <taxon>Oxalobacteraceae</taxon>
        <taxon>Telluria group</taxon>
        <taxon>Massilia</taxon>
    </lineage>
</organism>
<dbReference type="RefSeq" id="WP_099917800.1">
    <property type="nucleotide sequence ID" value="NZ_BMHS01000040.1"/>
</dbReference>
<keyword evidence="1" id="KW-1133">Transmembrane helix</keyword>
<feature type="transmembrane region" description="Helical" evidence="1">
    <location>
        <begin position="79"/>
        <end position="100"/>
    </location>
</feature>
<name>A0A2G8SW22_9BURK</name>
<sequence length="493" mass="53423">MNEQVARDVVLVRAIETMDRKHEILSDDDRMYASRSARELAEWQASDSKSAVTIDHFLQQRSEQILKRLSERMPALRAFLRRGVGSTSLSAGLPLLALLFGAGVDRISDPHRVDLLSAPLLAIIGWNLLVYLVLLAWLFVPASNTGWASAGIVRHLAAGALPRKLPSTLTAALVEFMAEWSRLCGKLTQLRLSRTLHLAAALFAVGAVLSLVARGFLTQYVAGWESTFLDAAQVHTALSVLFAPAAWLFQLPGFSAADIEALRFTQAASQALTQAVSPPSAAGGKRWVLLYTATMLLLVVLPRLVLAAVAHWRARRIAANFPLDLEQPYFRQLRGKMGGPAGVLRVLPYSFTLDEARDRGLASVAAMLLGEQAQVMLRPSSGYGDEPVDALGGAALIDPAISLTAVLFNLAATPENENHGAFLEHLLRASPRGVAVLIDESSLLERLAAQAGGRSRVDERIALWQQFCAHHRATAMIVNLLEPQARPLDQGAA</sequence>
<keyword evidence="1" id="KW-0812">Transmembrane</keyword>
<feature type="transmembrane region" description="Helical" evidence="1">
    <location>
        <begin position="287"/>
        <end position="306"/>
    </location>
</feature>
<evidence type="ECO:0000256" key="1">
    <source>
        <dbReference type="SAM" id="Phobius"/>
    </source>
</evidence>
<reference evidence="2 3" key="1">
    <citation type="submission" date="2017-10" db="EMBL/GenBank/DDBJ databases">
        <title>Massilia psychrophilum sp. nov., a novel purple-pigmented bacterium isolated from Tianshan glacier, Xinjiang Municipality, China.</title>
        <authorList>
            <person name="Wang H."/>
        </authorList>
    </citation>
    <scope>NUCLEOTIDE SEQUENCE [LARGE SCALE GENOMIC DNA]</scope>
    <source>
        <strain evidence="2 3">JCM 30813</strain>
    </source>
</reference>
<dbReference type="AlphaFoldDB" id="A0A2G8SW22"/>
<comment type="caution">
    <text evidence="2">The sequence shown here is derived from an EMBL/GenBank/DDBJ whole genome shotgun (WGS) entry which is preliminary data.</text>
</comment>